<evidence type="ECO:0000313" key="1">
    <source>
        <dbReference type="EMBL" id="AKH46968.1"/>
    </source>
</evidence>
<organism evidence="1">
    <name type="scientific">uncultured marine virus</name>
    <dbReference type="NCBI Taxonomy" id="186617"/>
    <lineage>
        <taxon>Viruses</taxon>
        <taxon>environmental samples</taxon>
    </lineage>
</organism>
<reference evidence="1" key="1">
    <citation type="journal article" date="2015" name="Front. Microbiol.">
        <title>Combining genomic sequencing methods to explore viral diversity and reveal potential virus-host interactions.</title>
        <authorList>
            <person name="Chow C.E."/>
            <person name="Winget D.M."/>
            <person name="White R.A.III."/>
            <person name="Hallam S.J."/>
            <person name="Suttle C.A."/>
        </authorList>
    </citation>
    <scope>NUCLEOTIDE SEQUENCE</scope>
    <source>
        <strain evidence="1">Anoxic2_4</strain>
    </source>
</reference>
<name>A0A0F7L608_9VIRU</name>
<dbReference type="EMBL" id="KR029588">
    <property type="protein sequence ID" value="AKH46968.1"/>
    <property type="molecule type" value="Genomic_DNA"/>
</dbReference>
<proteinExistence type="predicted"/>
<protein>
    <submittedName>
        <fullName evidence="1">Uncharacterized protein</fullName>
    </submittedName>
</protein>
<reference evidence="1" key="2">
    <citation type="submission" date="2015-03" db="EMBL/GenBank/DDBJ databases">
        <authorList>
            <person name="Chow C.-E.T."/>
            <person name="Winget D.M."/>
            <person name="White R.A.III."/>
            <person name="Hallam S.J."/>
            <person name="Suttle C.A."/>
        </authorList>
    </citation>
    <scope>NUCLEOTIDE SEQUENCE</scope>
    <source>
        <strain evidence="1">Anoxic2_4</strain>
    </source>
</reference>
<accession>A0A0F7L608</accession>
<sequence length="73" mass="8991">MIQIFYLQILSGRLVRKNLCLRLVHNNFELFYSIHHLHLFLRQLSPFLLHYYPTQNYTLRVQLSIDFDMFLFS</sequence>